<dbReference type="Pfam" id="PF13843">
    <property type="entry name" value="DDE_Tnp_1_7"/>
    <property type="match status" value="2"/>
</dbReference>
<dbReference type="OrthoDB" id="6146839at2759"/>
<gene>
    <name evidence="3" type="primary">PGBD5</name>
    <name evidence="3" type="ORF">AWC38_SpisGene17296</name>
</gene>
<comment type="caution">
    <text evidence="3">The sequence shown here is derived from an EMBL/GenBank/DDBJ whole genome shotgun (WGS) entry which is preliminary data.</text>
</comment>
<evidence type="ECO:0000313" key="4">
    <source>
        <dbReference type="Proteomes" id="UP000225706"/>
    </source>
</evidence>
<feature type="domain" description="PiggyBac transposable element-derived protein" evidence="2">
    <location>
        <begin position="347"/>
        <end position="431"/>
    </location>
</feature>
<sequence>MAANIVFVDEGTIDEVVGGEDSDLDENTDNSESSEEEDDRREEDSDGEADSEEETEEDNWVLGDRIPRRLDFTADRGLNVELPNNPSFSDYFHLLFPENLFNEIASQTNKYATETIASLQRRGRLPQHSRFRNWPEDGVTAGEIKAFLAMIIAMGLVNQENIQDYWSIDEVLSTPFFPQIMSRDKFMNILTFFHLCDNDDYVPRGQEGYDPIKKLGTIYSVVTGKFSDVWKPGKNICIDEGMIPFRGKVHFKVYNPDKPDKYGVKSYQLCDSSNGYCCRFEIYTGVNPEPPSAKGKTYDLVMRLMQPYLNVGRCLYVDNYYTSPTLFAELYRQNTGACGTARYRKVKFKDRRVFQMLSSVHFVADVEVGRNHPGIGRPITKPEIVHDYNKFMGAVDRCDQMVAYSCFRRRTMKWWKKVFFHLFSLSILNPYILYKQRTRSPVLQRTFRRELVKELARNSGISHSLTPRGRPRRSAEGLTCLQVGGHFPEKIMGTGKKSKITRACVVCFPAQKKILKRAGEKRKRPGKESSFQCSVCKVALCIQDCFQLFHTVQNYVAAYIRRHDANNDNDDAETN</sequence>
<reference evidence="4" key="1">
    <citation type="journal article" date="2017" name="bioRxiv">
        <title>Comparative analysis of the genomes of Stylophora pistillata and Acropora digitifera provides evidence for extensive differences between species of corals.</title>
        <authorList>
            <person name="Voolstra C.R."/>
            <person name="Li Y."/>
            <person name="Liew Y.J."/>
            <person name="Baumgarten S."/>
            <person name="Zoccola D."/>
            <person name="Flot J.-F."/>
            <person name="Tambutte S."/>
            <person name="Allemand D."/>
            <person name="Aranda M."/>
        </authorList>
    </citation>
    <scope>NUCLEOTIDE SEQUENCE [LARGE SCALE GENOMIC DNA]</scope>
</reference>
<dbReference type="EMBL" id="LSMT01000416">
    <property type="protein sequence ID" value="PFX18336.1"/>
    <property type="molecule type" value="Genomic_DNA"/>
</dbReference>
<accession>A0A2B4RMD8</accession>
<dbReference type="Proteomes" id="UP000225706">
    <property type="component" value="Unassembled WGS sequence"/>
</dbReference>
<feature type="compositionally biased region" description="Acidic residues" evidence="1">
    <location>
        <begin position="11"/>
        <end position="59"/>
    </location>
</feature>
<evidence type="ECO:0000259" key="2">
    <source>
        <dbReference type="Pfam" id="PF13843"/>
    </source>
</evidence>
<feature type="domain" description="PiggyBac transposable element-derived protein" evidence="2">
    <location>
        <begin position="89"/>
        <end position="345"/>
    </location>
</feature>
<evidence type="ECO:0000256" key="1">
    <source>
        <dbReference type="SAM" id="MobiDB-lite"/>
    </source>
</evidence>
<name>A0A2B4RMD8_STYPI</name>
<evidence type="ECO:0000313" key="3">
    <source>
        <dbReference type="EMBL" id="PFX18336.1"/>
    </source>
</evidence>
<protein>
    <submittedName>
        <fullName evidence="3">PiggyBac transposable element-derived protein 5</fullName>
    </submittedName>
</protein>
<dbReference type="InterPro" id="IPR029526">
    <property type="entry name" value="PGBD"/>
</dbReference>
<organism evidence="3 4">
    <name type="scientific">Stylophora pistillata</name>
    <name type="common">Smooth cauliflower coral</name>
    <dbReference type="NCBI Taxonomy" id="50429"/>
    <lineage>
        <taxon>Eukaryota</taxon>
        <taxon>Metazoa</taxon>
        <taxon>Cnidaria</taxon>
        <taxon>Anthozoa</taxon>
        <taxon>Hexacorallia</taxon>
        <taxon>Scleractinia</taxon>
        <taxon>Astrocoeniina</taxon>
        <taxon>Pocilloporidae</taxon>
        <taxon>Stylophora</taxon>
    </lineage>
</organism>
<dbReference type="PANTHER" id="PTHR46599:SF3">
    <property type="entry name" value="PIGGYBAC TRANSPOSABLE ELEMENT-DERIVED PROTEIN 4"/>
    <property type="match status" value="1"/>
</dbReference>
<feature type="region of interest" description="Disordered" evidence="1">
    <location>
        <begin position="1"/>
        <end position="62"/>
    </location>
</feature>
<dbReference type="AlphaFoldDB" id="A0A2B4RMD8"/>
<dbReference type="PANTHER" id="PTHR46599">
    <property type="entry name" value="PIGGYBAC TRANSPOSABLE ELEMENT-DERIVED PROTEIN 4"/>
    <property type="match status" value="1"/>
</dbReference>
<keyword evidence="4" id="KW-1185">Reference proteome</keyword>
<proteinExistence type="predicted"/>
<dbReference type="STRING" id="50429.A0A2B4RMD8"/>